<dbReference type="PANTHER" id="PTHR35394:SF5">
    <property type="entry name" value="DUF3176 DOMAIN-CONTAINING PROTEIN"/>
    <property type="match status" value="1"/>
</dbReference>
<reference evidence="2 3" key="1">
    <citation type="submission" date="2023-01" db="EMBL/GenBank/DDBJ databases">
        <title>Analysis of 21 Apiospora genomes using comparative genomics revels a genus with tremendous synthesis potential of carbohydrate active enzymes and secondary metabolites.</title>
        <authorList>
            <person name="Sorensen T."/>
        </authorList>
    </citation>
    <scope>NUCLEOTIDE SEQUENCE [LARGE SCALE GENOMIC DNA]</scope>
    <source>
        <strain evidence="2 3">CBS 135458</strain>
    </source>
</reference>
<dbReference type="Pfam" id="PF11374">
    <property type="entry name" value="DUF3176"/>
    <property type="match status" value="1"/>
</dbReference>
<keyword evidence="3" id="KW-1185">Reference proteome</keyword>
<keyword evidence="1" id="KW-0472">Membrane</keyword>
<protein>
    <submittedName>
        <fullName evidence="2">Uncharacterized protein</fullName>
    </submittedName>
</protein>
<comment type="caution">
    <text evidence="2">The sequence shown here is derived from an EMBL/GenBank/DDBJ whole genome shotgun (WGS) entry which is preliminary data.</text>
</comment>
<dbReference type="PANTHER" id="PTHR35394">
    <property type="entry name" value="DUF3176 DOMAIN-CONTAINING PROTEIN"/>
    <property type="match status" value="1"/>
</dbReference>
<dbReference type="GeneID" id="92089511"/>
<evidence type="ECO:0000313" key="3">
    <source>
        <dbReference type="Proteomes" id="UP001480595"/>
    </source>
</evidence>
<dbReference type="Proteomes" id="UP001480595">
    <property type="component" value="Unassembled WGS sequence"/>
</dbReference>
<sequence>MLETVLSSVIGQLEWRWVLSSPHSLNRIETFTDAGRGSWGSLTFLLSHFRPSLAMFGAIITVLSTVISIFSQQALQTVSCQRPTLQGRASVPIAQTLVGLEGMQPIHAKSNINYYQPGIDLLSAPIAGLAGSSSPSCTSGNCTFQATNGITYSSTGLSSECIDVSSLIRQSGLLSWDEQDEIDGDGFTMYSLPNGLNFSYVVHKEWSYLTRWGWGSRSLLRRMPWLRFGMALRQKGVIESTFDTSILLMQTMSPCRDPSKYQAYLTGDDANPMPPVNTSCEQLNLPGVTTLPGLFSVVAAACFIYPSIQHYAGSVADGTLAEQRVGDPIPLRRPTERFEVLKDEYPNGLSYYRFSDPCIVDNVVYTDTSSNLSSLSGGLITMGNATAPKRCYYGFNGYWTFTVFGGTYGMSNCEPSQTHTTILCPFLWWLGNLYNKGNATVESIDRFFDAGFKGFTDQLRTHGMDWDNITLVASGTVLGNTVCTEFHWVWLIYPLVMLIGTLILFIATVLSSSGMFGYSSVLPLLFYGLEAQHQRDGLQLSSAKELNTVAKELKVDFSARDGEWKLHAVGNGDTT</sequence>
<accession>A0ABR1VSA4</accession>
<feature type="transmembrane region" description="Helical" evidence="1">
    <location>
        <begin position="488"/>
        <end position="510"/>
    </location>
</feature>
<name>A0ABR1VSA4_9PEZI</name>
<dbReference type="InterPro" id="IPR021514">
    <property type="entry name" value="DUF3176"/>
</dbReference>
<proteinExistence type="predicted"/>
<dbReference type="EMBL" id="JAQQWL010000005">
    <property type="protein sequence ID" value="KAK8074140.1"/>
    <property type="molecule type" value="Genomic_DNA"/>
</dbReference>
<organism evidence="2 3">
    <name type="scientific">Apiospora phragmitis</name>
    <dbReference type="NCBI Taxonomy" id="2905665"/>
    <lineage>
        <taxon>Eukaryota</taxon>
        <taxon>Fungi</taxon>
        <taxon>Dikarya</taxon>
        <taxon>Ascomycota</taxon>
        <taxon>Pezizomycotina</taxon>
        <taxon>Sordariomycetes</taxon>
        <taxon>Xylariomycetidae</taxon>
        <taxon>Amphisphaeriales</taxon>
        <taxon>Apiosporaceae</taxon>
        <taxon>Apiospora</taxon>
    </lineage>
</organism>
<evidence type="ECO:0000313" key="2">
    <source>
        <dbReference type="EMBL" id="KAK8074140.1"/>
    </source>
</evidence>
<gene>
    <name evidence="2" type="ORF">PG994_005039</name>
</gene>
<dbReference type="RefSeq" id="XP_066718615.1">
    <property type="nucleotide sequence ID" value="XM_066856448.1"/>
</dbReference>
<evidence type="ECO:0000256" key="1">
    <source>
        <dbReference type="SAM" id="Phobius"/>
    </source>
</evidence>
<keyword evidence="1" id="KW-1133">Transmembrane helix</keyword>
<keyword evidence="1" id="KW-0812">Transmembrane</keyword>